<dbReference type="InterPro" id="IPR021284">
    <property type="entry name" value="DUF2750"/>
</dbReference>
<name>A0ABV6BP38_9FLAO</name>
<evidence type="ECO:0000313" key="1">
    <source>
        <dbReference type="EMBL" id="MFC0077212.1"/>
    </source>
</evidence>
<dbReference type="RefSeq" id="WP_379686299.1">
    <property type="nucleotide sequence ID" value="NZ_JBHLYW010000007.1"/>
</dbReference>
<organism evidence="1 2">
    <name type="scientific">Flavobacterium procerum</name>
    <dbReference type="NCBI Taxonomy" id="1455569"/>
    <lineage>
        <taxon>Bacteria</taxon>
        <taxon>Pseudomonadati</taxon>
        <taxon>Bacteroidota</taxon>
        <taxon>Flavobacteriia</taxon>
        <taxon>Flavobacteriales</taxon>
        <taxon>Flavobacteriaceae</taxon>
        <taxon>Flavobacterium</taxon>
    </lineage>
</organism>
<accession>A0ABV6BP38</accession>
<protein>
    <submittedName>
        <fullName evidence="1">DUF2750 domain-containing protein</fullName>
    </submittedName>
</protein>
<keyword evidence="2" id="KW-1185">Reference proteome</keyword>
<reference evidence="1 2" key="1">
    <citation type="submission" date="2024-09" db="EMBL/GenBank/DDBJ databases">
        <authorList>
            <person name="Sun Q."/>
            <person name="Mori K."/>
        </authorList>
    </citation>
    <scope>NUCLEOTIDE SEQUENCE [LARGE SCALE GENOMIC DNA]</scope>
    <source>
        <strain evidence="1 2">CGMCC 1.12926</strain>
    </source>
</reference>
<dbReference type="Pfam" id="PF11042">
    <property type="entry name" value="DUF2750"/>
    <property type="match status" value="1"/>
</dbReference>
<dbReference type="Proteomes" id="UP001589734">
    <property type="component" value="Unassembled WGS sequence"/>
</dbReference>
<sequence length="152" mass="17660">MFKNHIDIKLKHEKFIKKVCETKIVYGLEDDEGFSSSSSVELEDEEGEPIEIICFWSEEKMARVAAKNGWEDYVPAKIDLTDFIENWCIGMDNDGLLVGTNFDQNMFGYEIEGYELILELIEELKKSNDKLEFKKFDSIEDLESQIKEILGQ</sequence>
<gene>
    <name evidence="1" type="ORF">ACFFLS_09170</name>
</gene>
<dbReference type="EMBL" id="JBHLYW010000007">
    <property type="protein sequence ID" value="MFC0077212.1"/>
    <property type="molecule type" value="Genomic_DNA"/>
</dbReference>
<comment type="caution">
    <text evidence="1">The sequence shown here is derived from an EMBL/GenBank/DDBJ whole genome shotgun (WGS) entry which is preliminary data.</text>
</comment>
<proteinExistence type="predicted"/>
<evidence type="ECO:0000313" key="2">
    <source>
        <dbReference type="Proteomes" id="UP001589734"/>
    </source>
</evidence>